<sequence>MEEKIFMVRVAEQAERFDDMYNFLKEVVAQKDSDFTTEERNLLSVGFKNLIGANRTAIRTIGAIEQNPKYQKFADALGKYKKKIEEELFNQCLSIVNLVKEKCLKLASNGESKAFFLKMAGDYYRYVAESAHGDKLTEVKNGALEYYNQASEISNKELGACNPIRLGLALNFSVFYYEVMSDHKKACELGETALQSALDKIDECDEETFRDAKSIIELLKENLSLWKEEEGDGGNEIEDL</sequence>
<keyword evidence="5" id="KW-1185">Reference proteome</keyword>
<comment type="similarity">
    <text evidence="1">Belongs to the 14-3-3 family.</text>
</comment>
<dbReference type="PANTHER" id="PTHR18860">
    <property type="entry name" value="14-3-3 PROTEIN"/>
    <property type="match status" value="1"/>
</dbReference>
<dbReference type="OrthoDB" id="10260625at2759"/>
<dbReference type="Gene3D" id="1.20.190.20">
    <property type="entry name" value="14-3-3 domain"/>
    <property type="match status" value="1"/>
</dbReference>
<evidence type="ECO:0000256" key="1">
    <source>
        <dbReference type="ARBA" id="ARBA00006141"/>
    </source>
</evidence>
<dbReference type="InParanoid" id="A0A078B4T2"/>
<protein>
    <submittedName>
        <fullName evidence="4">14-3-3 protein</fullName>
    </submittedName>
</protein>
<dbReference type="InterPro" id="IPR023410">
    <property type="entry name" value="14-3-3_domain"/>
</dbReference>
<evidence type="ECO:0000256" key="2">
    <source>
        <dbReference type="PIRSR" id="PIRSR000868-1"/>
    </source>
</evidence>
<dbReference type="InterPro" id="IPR036815">
    <property type="entry name" value="14-3-3_dom_sf"/>
</dbReference>
<dbReference type="CDD" id="cd08774">
    <property type="entry name" value="14-3-3"/>
    <property type="match status" value="1"/>
</dbReference>
<dbReference type="PIRSF" id="PIRSF000868">
    <property type="entry name" value="14-3-3"/>
    <property type="match status" value="1"/>
</dbReference>
<gene>
    <name evidence="4" type="primary">Contig18056.g19190</name>
    <name evidence="4" type="ORF">STYLEM_18673</name>
</gene>
<evidence type="ECO:0000259" key="3">
    <source>
        <dbReference type="SMART" id="SM00101"/>
    </source>
</evidence>
<accession>A0A078B4T2</accession>
<name>A0A078B4T2_STYLE</name>
<dbReference type="EMBL" id="CCKQ01017641">
    <property type="protein sequence ID" value="CDW89540.1"/>
    <property type="molecule type" value="Genomic_DNA"/>
</dbReference>
<dbReference type="InterPro" id="IPR000308">
    <property type="entry name" value="14-3-3"/>
</dbReference>
<feature type="site" description="Interaction with phosphoserine on interacting protein" evidence="2">
    <location>
        <position position="125"/>
    </location>
</feature>
<dbReference type="Pfam" id="PF00244">
    <property type="entry name" value="14-3-3"/>
    <property type="match status" value="1"/>
</dbReference>
<proteinExistence type="inferred from homology"/>
<feature type="domain" description="14-3-3" evidence="3">
    <location>
        <begin position="1"/>
        <end position="239"/>
    </location>
</feature>
<reference evidence="4 5" key="1">
    <citation type="submission" date="2014-06" db="EMBL/GenBank/DDBJ databases">
        <authorList>
            <person name="Swart Estienne"/>
        </authorList>
    </citation>
    <scope>NUCLEOTIDE SEQUENCE [LARGE SCALE GENOMIC DNA]</scope>
    <source>
        <strain evidence="4 5">130c</strain>
    </source>
</reference>
<evidence type="ECO:0000313" key="5">
    <source>
        <dbReference type="Proteomes" id="UP000039865"/>
    </source>
</evidence>
<dbReference type="AlphaFoldDB" id="A0A078B4T2"/>
<dbReference type="PRINTS" id="PR00305">
    <property type="entry name" value="1433ZETA"/>
</dbReference>
<feature type="site" description="Interaction with phosphoserine on interacting protein" evidence="2">
    <location>
        <position position="55"/>
    </location>
</feature>
<organism evidence="4 5">
    <name type="scientific">Stylonychia lemnae</name>
    <name type="common">Ciliate</name>
    <dbReference type="NCBI Taxonomy" id="5949"/>
    <lineage>
        <taxon>Eukaryota</taxon>
        <taxon>Sar</taxon>
        <taxon>Alveolata</taxon>
        <taxon>Ciliophora</taxon>
        <taxon>Intramacronucleata</taxon>
        <taxon>Spirotrichea</taxon>
        <taxon>Stichotrichia</taxon>
        <taxon>Sporadotrichida</taxon>
        <taxon>Oxytrichidae</taxon>
        <taxon>Stylonychinae</taxon>
        <taxon>Stylonychia</taxon>
    </lineage>
</organism>
<evidence type="ECO:0000313" key="4">
    <source>
        <dbReference type="EMBL" id="CDW89540.1"/>
    </source>
</evidence>
<dbReference type="OMA" id="YFRYMCE"/>
<dbReference type="Proteomes" id="UP000039865">
    <property type="component" value="Unassembled WGS sequence"/>
</dbReference>
<dbReference type="SMART" id="SM00101">
    <property type="entry name" value="14_3_3"/>
    <property type="match status" value="1"/>
</dbReference>
<dbReference type="SUPFAM" id="SSF48445">
    <property type="entry name" value="14-3-3 protein"/>
    <property type="match status" value="1"/>
</dbReference>